<gene>
    <name evidence="2" type="ORF">ASIM_LOCUS14971</name>
</gene>
<evidence type="ECO:0000313" key="2">
    <source>
        <dbReference type="EMBL" id="VDK53814.1"/>
    </source>
</evidence>
<keyword evidence="1" id="KW-0812">Transmembrane</keyword>
<evidence type="ECO:0000313" key="4">
    <source>
        <dbReference type="WBParaSite" id="ASIM_0001556401-mRNA-1"/>
    </source>
</evidence>
<dbReference type="AlphaFoldDB" id="A0A0M3K3M3"/>
<name>A0A0M3K3M3_ANISI</name>
<keyword evidence="1" id="KW-0472">Membrane</keyword>
<keyword evidence="3" id="KW-1185">Reference proteome</keyword>
<dbReference type="Proteomes" id="UP000267096">
    <property type="component" value="Unassembled WGS sequence"/>
</dbReference>
<accession>A0A0M3K3M3</accession>
<sequence>MGTRFTLASLPFLRSRQSLDDLTITFRFVRVSLVDLVENASIERTLSSGDSHFWMIAFGVVAVILSRLFIALTEEVQRRSGF</sequence>
<evidence type="ECO:0000313" key="3">
    <source>
        <dbReference type="Proteomes" id="UP000267096"/>
    </source>
</evidence>
<reference evidence="2 3" key="2">
    <citation type="submission" date="2018-11" db="EMBL/GenBank/DDBJ databases">
        <authorList>
            <consortium name="Pathogen Informatics"/>
        </authorList>
    </citation>
    <scope>NUCLEOTIDE SEQUENCE [LARGE SCALE GENOMIC DNA]</scope>
</reference>
<organism evidence="4">
    <name type="scientific">Anisakis simplex</name>
    <name type="common">Herring worm</name>
    <dbReference type="NCBI Taxonomy" id="6269"/>
    <lineage>
        <taxon>Eukaryota</taxon>
        <taxon>Metazoa</taxon>
        <taxon>Ecdysozoa</taxon>
        <taxon>Nematoda</taxon>
        <taxon>Chromadorea</taxon>
        <taxon>Rhabditida</taxon>
        <taxon>Spirurina</taxon>
        <taxon>Ascaridomorpha</taxon>
        <taxon>Ascaridoidea</taxon>
        <taxon>Anisakidae</taxon>
        <taxon>Anisakis</taxon>
        <taxon>Anisakis simplex complex</taxon>
    </lineage>
</organism>
<dbReference type="EMBL" id="UYRR01032027">
    <property type="protein sequence ID" value="VDK53814.1"/>
    <property type="molecule type" value="Genomic_DNA"/>
</dbReference>
<reference evidence="4" key="1">
    <citation type="submission" date="2017-02" db="UniProtKB">
        <authorList>
            <consortium name="WormBaseParasite"/>
        </authorList>
    </citation>
    <scope>IDENTIFICATION</scope>
</reference>
<dbReference type="WBParaSite" id="ASIM_0001556401-mRNA-1">
    <property type="protein sequence ID" value="ASIM_0001556401-mRNA-1"/>
    <property type="gene ID" value="ASIM_0001556401"/>
</dbReference>
<evidence type="ECO:0000256" key="1">
    <source>
        <dbReference type="SAM" id="Phobius"/>
    </source>
</evidence>
<keyword evidence="1" id="KW-1133">Transmembrane helix</keyword>
<feature type="transmembrane region" description="Helical" evidence="1">
    <location>
        <begin position="53"/>
        <end position="72"/>
    </location>
</feature>
<proteinExistence type="predicted"/>
<protein>
    <submittedName>
        <fullName evidence="4">Phosphate ABC transporter permease</fullName>
    </submittedName>
</protein>